<protein>
    <submittedName>
        <fullName evidence="1">Uncharacterized protein</fullName>
    </submittedName>
</protein>
<accession>A0ACC3ADW0</accession>
<reference evidence="1" key="1">
    <citation type="submission" date="2022-10" db="EMBL/GenBank/DDBJ databases">
        <title>Culturing micro-colonial fungi from biological soil crusts in the Mojave desert and describing Neophaeococcomyces mojavensis, and introducing the new genera and species Taxawa tesnikishii.</title>
        <authorList>
            <person name="Kurbessoian T."/>
            <person name="Stajich J.E."/>
        </authorList>
    </citation>
    <scope>NUCLEOTIDE SEQUENCE</scope>
    <source>
        <strain evidence="1">JES_112</strain>
    </source>
</reference>
<organism evidence="1 2">
    <name type="scientific">Neophaeococcomyces mojaviensis</name>
    <dbReference type="NCBI Taxonomy" id="3383035"/>
    <lineage>
        <taxon>Eukaryota</taxon>
        <taxon>Fungi</taxon>
        <taxon>Dikarya</taxon>
        <taxon>Ascomycota</taxon>
        <taxon>Pezizomycotina</taxon>
        <taxon>Eurotiomycetes</taxon>
        <taxon>Chaetothyriomycetidae</taxon>
        <taxon>Chaetothyriales</taxon>
        <taxon>Chaetothyriales incertae sedis</taxon>
        <taxon>Neophaeococcomyces</taxon>
    </lineage>
</organism>
<sequence>MSAILARLAPSSSILLRSYASTTKGDQPNATNLGTPSPKPSDSATEGDVKSSRATDSRAPQESGTGLARPVSEASEGTKQADEEGGDPTKKDPNKPAEQKKAETLKGGEKALDAADNQSTSEQMAKAKEGGAAR</sequence>
<gene>
    <name evidence="1" type="ORF">H2198_002554</name>
</gene>
<evidence type="ECO:0000313" key="2">
    <source>
        <dbReference type="Proteomes" id="UP001172386"/>
    </source>
</evidence>
<comment type="caution">
    <text evidence="1">The sequence shown here is derived from an EMBL/GenBank/DDBJ whole genome shotgun (WGS) entry which is preliminary data.</text>
</comment>
<name>A0ACC3ADW0_9EURO</name>
<dbReference type="EMBL" id="JAPDRQ010000031">
    <property type="protein sequence ID" value="KAJ9660436.1"/>
    <property type="molecule type" value="Genomic_DNA"/>
</dbReference>
<evidence type="ECO:0000313" key="1">
    <source>
        <dbReference type="EMBL" id="KAJ9660436.1"/>
    </source>
</evidence>
<keyword evidence="2" id="KW-1185">Reference proteome</keyword>
<proteinExistence type="predicted"/>
<dbReference type="Proteomes" id="UP001172386">
    <property type="component" value="Unassembled WGS sequence"/>
</dbReference>